<name>A0A1I3IPN1_9FLAO</name>
<proteinExistence type="predicted"/>
<accession>A0A1I3IPN1</accession>
<gene>
    <name evidence="1" type="ORF">SAMN05443431_10158</name>
</gene>
<evidence type="ECO:0000313" key="2">
    <source>
        <dbReference type="Proteomes" id="UP000199559"/>
    </source>
</evidence>
<reference evidence="2" key="1">
    <citation type="submission" date="2016-10" db="EMBL/GenBank/DDBJ databases">
        <authorList>
            <person name="Varghese N."/>
            <person name="Submissions S."/>
        </authorList>
    </citation>
    <scope>NUCLEOTIDE SEQUENCE [LARGE SCALE GENOMIC DNA]</scope>
    <source>
        <strain evidence="2">DSM 28881</strain>
    </source>
</reference>
<dbReference type="AlphaFoldDB" id="A0A1I3IPN1"/>
<dbReference type="EMBL" id="FORM01000001">
    <property type="protein sequence ID" value="SFI49945.1"/>
    <property type="molecule type" value="Genomic_DNA"/>
</dbReference>
<protein>
    <submittedName>
        <fullName evidence="1">Uncharacterized protein</fullName>
    </submittedName>
</protein>
<organism evidence="1 2">
    <name type="scientific">Olleya namhaensis</name>
    <dbReference type="NCBI Taxonomy" id="1144750"/>
    <lineage>
        <taxon>Bacteria</taxon>
        <taxon>Pseudomonadati</taxon>
        <taxon>Bacteroidota</taxon>
        <taxon>Flavobacteriia</taxon>
        <taxon>Flavobacteriales</taxon>
        <taxon>Flavobacteriaceae</taxon>
    </lineage>
</organism>
<dbReference type="Proteomes" id="UP000199559">
    <property type="component" value="Unassembled WGS sequence"/>
</dbReference>
<sequence length="81" mass="9881">MYTSISETEKLRHPYYQIMELKNKELQLELNTWSRLELIDWLCWNDRNGIYRDEDSISEMDNILGRNEAIEIMSRQILENQ</sequence>
<evidence type="ECO:0000313" key="1">
    <source>
        <dbReference type="EMBL" id="SFI49945.1"/>
    </source>
</evidence>
<keyword evidence="2" id="KW-1185">Reference proteome</keyword>